<dbReference type="InParanoid" id="A0A1D6JBB1"/>
<feature type="region of interest" description="Disordered" evidence="1">
    <location>
        <begin position="33"/>
        <end position="65"/>
    </location>
</feature>
<keyword evidence="2" id="KW-0732">Signal</keyword>
<sequence length="278" mass="29565">MLRPPPKILLLAVSLAATPASALSALAHAAYSPSSSPLHRGGYRRPTPPSSASAGAFSPTPSSSVASMFHHRAPPLLSFFADHSADAPPGRRRAAAGPTCCFMVTCVPPVSRIRLLPHPTPSPSKTPSPQTPITSPKTPSPQTPIPVELLAMRSPIPFLDVRAGRAARRREPNPLKRLFPMSCTPPGSPSPSPSFLRSQRYWTLPSSILMSGGTTPSYTSNTSVLQNGLATDVESHNQIKERKNRANKICGVNKVVDTTPGRVGGRFFIKYGIPAMLS</sequence>
<organism evidence="3">
    <name type="scientific">Zea mays</name>
    <name type="common">Maize</name>
    <dbReference type="NCBI Taxonomy" id="4577"/>
    <lineage>
        <taxon>Eukaryota</taxon>
        <taxon>Viridiplantae</taxon>
        <taxon>Streptophyta</taxon>
        <taxon>Embryophyta</taxon>
        <taxon>Tracheophyta</taxon>
        <taxon>Spermatophyta</taxon>
        <taxon>Magnoliopsida</taxon>
        <taxon>Liliopsida</taxon>
        <taxon>Poales</taxon>
        <taxon>Poaceae</taxon>
        <taxon>PACMAD clade</taxon>
        <taxon>Panicoideae</taxon>
        <taxon>Andropogonodae</taxon>
        <taxon>Andropogoneae</taxon>
        <taxon>Tripsacinae</taxon>
        <taxon>Zea</taxon>
    </lineage>
</organism>
<reference evidence="3" key="1">
    <citation type="submission" date="2015-12" db="EMBL/GenBank/DDBJ databases">
        <title>Update maize B73 reference genome by single molecule sequencing technologies.</title>
        <authorList>
            <consortium name="Maize Genome Sequencing Project"/>
            <person name="Ware D."/>
        </authorList>
    </citation>
    <scope>NUCLEOTIDE SEQUENCE</scope>
    <source>
        <tissue evidence="3">Seedling</tissue>
    </source>
</reference>
<evidence type="ECO:0000313" key="3">
    <source>
        <dbReference type="EMBL" id="AQK45175.1"/>
    </source>
</evidence>
<feature type="chain" id="PRO_5010805643" evidence="2">
    <location>
        <begin position="23"/>
        <end position="278"/>
    </location>
</feature>
<feature type="compositionally biased region" description="Low complexity" evidence="1">
    <location>
        <begin position="50"/>
        <end position="64"/>
    </location>
</feature>
<feature type="region of interest" description="Disordered" evidence="1">
    <location>
        <begin position="164"/>
        <end position="195"/>
    </location>
</feature>
<feature type="signal peptide" evidence="2">
    <location>
        <begin position="1"/>
        <end position="22"/>
    </location>
</feature>
<name>A0A1D6JBB1_MAIZE</name>
<evidence type="ECO:0000256" key="2">
    <source>
        <dbReference type="SAM" id="SignalP"/>
    </source>
</evidence>
<proteinExistence type="predicted"/>
<accession>A0A1D6JBB1</accession>
<gene>
    <name evidence="3" type="ORF">ZEAMMB73_Zm00001d025968</name>
</gene>
<dbReference type="AlphaFoldDB" id="A0A1D6JBB1"/>
<dbReference type="EMBL" id="CM000786">
    <property type="protein sequence ID" value="AQK45175.1"/>
    <property type="molecule type" value="Genomic_DNA"/>
</dbReference>
<evidence type="ECO:0000256" key="1">
    <source>
        <dbReference type="SAM" id="MobiDB-lite"/>
    </source>
</evidence>
<dbReference type="PaxDb" id="4577-GRMZM2G136344_P02"/>
<protein>
    <submittedName>
        <fullName evidence="3">Uncharacterized protein</fullName>
    </submittedName>
</protein>
<feature type="region of interest" description="Disordered" evidence="1">
    <location>
        <begin position="115"/>
        <end position="145"/>
    </location>
</feature>
<feature type="compositionally biased region" description="Pro residues" evidence="1">
    <location>
        <begin position="118"/>
        <end position="130"/>
    </location>
</feature>